<keyword evidence="4" id="KW-1185">Reference proteome</keyword>
<feature type="chain" id="PRO_5040271588" evidence="2">
    <location>
        <begin position="19"/>
        <end position="249"/>
    </location>
</feature>
<dbReference type="Pfam" id="PF07898">
    <property type="entry name" value="DUF1676"/>
    <property type="match status" value="1"/>
</dbReference>
<dbReference type="EMBL" id="CAKOFQ010008404">
    <property type="protein sequence ID" value="CAH2013987.1"/>
    <property type="molecule type" value="Genomic_DNA"/>
</dbReference>
<accession>A0A9P0QAC3</accession>
<dbReference type="GO" id="GO:0016020">
    <property type="term" value="C:membrane"/>
    <property type="evidence" value="ECO:0007669"/>
    <property type="project" value="TreeGrafter"/>
</dbReference>
<proteinExistence type="predicted"/>
<keyword evidence="1" id="KW-0812">Transmembrane</keyword>
<evidence type="ECO:0000256" key="1">
    <source>
        <dbReference type="SAM" id="Phobius"/>
    </source>
</evidence>
<reference evidence="3" key="1">
    <citation type="submission" date="2022-03" db="EMBL/GenBank/DDBJ databases">
        <authorList>
            <person name="Sayadi A."/>
        </authorList>
    </citation>
    <scope>NUCLEOTIDE SEQUENCE</scope>
</reference>
<dbReference type="PANTHER" id="PTHR21879">
    <property type="entry name" value="FI03362P-RELATED-RELATED"/>
    <property type="match status" value="1"/>
</dbReference>
<sequence length="249" mass="25976">MYVIVYLVLLISVGSLTAQNVTDILKGVATYKDCFNTKDPASCLKEKALAALNETIMDDRPIVVGFMEIQKNPNYFAEKNGTEVIPEEGSGRSILLSNALVDKIMEFVKSRTVRVNLNNAFEARKKGGGGGGGGGKGGGKGMMMVAAGMAAVAVNMMMGKMMVMAGSALMIAKIALLLSIIMIIKKMQEKGGGEEKHVVYADSGHGGGGGGGGGYGGGGGWHRSIDDPQNMVYKQWAQAASSTENGSGL</sequence>
<dbReference type="AlphaFoldDB" id="A0A9P0QAC3"/>
<dbReference type="PANTHER" id="PTHR21879:SF22">
    <property type="entry name" value="FI03362P-RELATED"/>
    <property type="match status" value="1"/>
</dbReference>
<comment type="caution">
    <text evidence="3">The sequence shown here is derived from an EMBL/GenBank/DDBJ whole genome shotgun (WGS) entry which is preliminary data.</text>
</comment>
<evidence type="ECO:0000313" key="3">
    <source>
        <dbReference type="EMBL" id="CAH2013987.1"/>
    </source>
</evidence>
<evidence type="ECO:0000313" key="4">
    <source>
        <dbReference type="Proteomes" id="UP001152888"/>
    </source>
</evidence>
<dbReference type="Proteomes" id="UP001152888">
    <property type="component" value="Unassembled WGS sequence"/>
</dbReference>
<keyword evidence="2" id="KW-0732">Signal</keyword>
<feature type="transmembrane region" description="Helical" evidence="1">
    <location>
        <begin position="161"/>
        <end position="184"/>
    </location>
</feature>
<feature type="signal peptide" evidence="2">
    <location>
        <begin position="1"/>
        <end position="18"/>
    </location>
</feature>
<evidence type="ECO:0000256" key="2">
    <source>
        <dbReference type="SAM" id="SignalP"/>
    </source>
</evidence>
<keyword evidence="1" id="KW-1133">Transmembrane helix</keyword>
<keyword evidence="1" id="KW-0472">Membrane</keyword>
<gene>
    <name evidence="3" type="ORF">ACAOBT_LOCUS33805</name>
</gene>
<organism evidence="3 4">
    <name type="scientific">Acanthoscelides obtectus</name>
    <name type="common">Bean weevil</name>
    <name type="synonym">Bruchus obtectus</name>
    <dbReference type="NCBI Taxonomy" id="200917"/>
    <lineage>
        <taxon>Eukaryota</taxon>
        <taxon>Metazoa</taxon>
        <taxon>Ecdysozoa</taxon>
        <taxon>Arthropoda</taxon>
        <taxon>Hexapoda</taxon>
        <taxon>Insecta</taxon>
        <taxon>Pterygota</taxon>
        <taxon>Neoptera</taxon>
        <taxon>Endopterygota</taxon>
        <taxon>Coleoptera</taxon>
        <taxon>Polyphaga</taxon>
        <taxon>Cucujiformia</taxon>
        <taxon>Chrysomeloidea</taxon>
        <taxon>Chrysomelidae</taxon>
        <taxon>Bruchinae</taxon>
        <taxon>Bruchini</taxon>
        <taxon>Acanthoscelides</taxon>
    </lineage>
</organism>
<dbReference type="OrthoDB" id="8189012at2759"/>
<protein>
    <submittedName>
        <fullName evidence="3">Uncharacterized protein</fullName>
    </submittedName>
</protein>
<name>A0A9P0QAC3_ACAOB</name>
<dbReference type="InterPro" id="IPR012464">
    <property type="entry name" value="DUF1676"/>
</dbReference>